<dbReference type="InterPro" id="IPR036188">
    <property type="entry name" value="FAD/NAD-bd_sf"/>
</dbReference>
<dbReference type="HOGENOM" id="CLU_023699_0_0_1"/>
<feature type="compositionally biased region" description="Low complexity" evidence="6">
    <location>
        <begin position="255"/>
        <end position="266"/>
    </location>
</feature>
<dbReference type="Proteomes" id="UP000054279">
    <property type="component" value="Unassembled WGS sequence"/>
</dbReference>
<evidence type="ECO:0000256" key="3">
    <source>
        <dbReference type="ARBA" id="ARBA00022630"/>
    </source>
</evidence>
<sequence>MRQDNDFIKSLIQKAKTDQNAVVYDVFIAGSGPIASTYARTILDKNKDAKIYIAEVGSQDSAVPGAHLQNSIRFQKDSGSFAQIIKASLQPVSVPPNDTYQPTLARAAWSPSLEKPLVIEGNNPKQVPQMKPTGAPRNKNGGSKGNQRGRACPKGGSLMPPTNERRIFLETPPKKKSTQKRKNTPKKENSQNFKKKQKRYKNHTQKNERDTRQKNTLKRAHERAHQKKKKLHTKKNLREDPNNNQQKKPPPAEQRTNNNPRVTTTTGDVILGPHVDSDHITLDTQSQLLGLNDIYWDKKRYIQCALLRKLNHSSSSSKAYEIIQAKTFIVACGAIGTPQILANSGYSFDLPLGKYLSEQSIAFCQASVVLRRNIVDTMAKDPATAEHQKNYPEDPLPIPFNDPDPQLILPYSSKYPWHVQINQYGTLKTQADPRIVLDLRYFGKSDVKTENRVHFSTECTDAYDMPQATFEVSRTDNDGERDQRMIKDMTELANVLGGYLPTSPPQFLEPGAALHITGTTRIGKDKSTSVANGESKVHGFENLWIGGNGCIPDAMASNPTLTSAAIAIKGASSVISYLSKYV</sequence>
<feature type="compositionally biased region" description="Basic residues" evidence="6">
    <location>
        <begin position="174"/>
        <end position="184"/>
    </location>
</feature>
<feature type="compositionally biased region" description="Basic residues" evidence="6">
    <location>
        <begin position="193"/>
        <end position="204"/>
    </location>
</feature>
<reference evidence="8 9" key="1">
    <citation type="submission" date="2014-06" db="EMBL/GenBank/DDBJ databases">
        <title>Evolutionary Origins and Diversification of the Mycorrhizal Mutualists.</title>
        <authorList>
            <consortium name="DOE Joint Genome Institute"/>
            <consortium name="Mycorrhizal Genomics Consortium"/>
            <person name="Kohler A."/>
            <person name="Kuo A."/>
            <person name="Nagy L.G."/>
            <person name="Floudas D."/>
            <person name="Copeland A."/>
            <person name="Barry K.W."/>
            <person name="Cichocki N."/>
            <person name="Veneault-Fourrey C."/>
            <person name="LaButti K."/>
            <person name="Lindquist E.A."/>
            <person name="Lipzen A."/>
            <person name="Lundell T."/>
            <person name="Morin E."/>
            <person name="Murat C."/>
            <person name="Riley R."/>
            <person name="Ohm R."/>
            <person name="Sun H."/>
            <person name="Tunlid A."/>
            <person name="Henrissat B."/>
            <person name="Grigoriev I.V."/>
            <person name="Hibbett D.S."/>
            <person name="Martin F."/>
        </authorList>
    </citation>
    <scope>NUCLEOTIDE SEQUENCE [LARGE SCALE GENOMIC DNA]</scope>
    <source>
        <strain evidence="8 9">SS14</strain>
    </source>
</reference>
<accession>A0A0C9VCR1</accession>
<dbReference type="AlphaFoldDB" id="A0A0C9VCR1"/>
<dbReference type="EMBL" id="KN837115">
    <property type="protein sequence ID" value="KIJ44764.1"/>
    <property type="molecule type" value="Genomic_DNA"/>
</dbReference>
<dbReference type="OrthoDB" id="269227at2759"/>
<keyword evidence="5" id="KW-0560">Oxidoreductase</keyword>
<dbReference type="PANTHER" id="PTHR42784">
    <property type="entry name" value="PYRANOSE 2-OXIDASE"/>
    <property type="match status" value="1"/>
</dbReference>
<name>A0A0C9VCR1_SPHS4</name>
<feature type="domain" description="Glucose-methanol-choline oxidoreductase C-terminal" evidence="7">
    <location>
        <begin position="449"/>
        <end position="567"/>
    </location>
</feature>
<dbReference type="SUPFAM" id="SSF54373">
    <property type="entry name" value="FAD-linked reductases, C-terminal domain"/>
    <property type="match status" value="1"/>
</dbReference>
<evidence type="ECO:0000259" key="7">
    <source>
        <dbReference type="Pfam" id="PF05199"/>
    </source>
</evidence>
<evidence type="ECO:0000256" key="6">
    <source>
        <dbReference type="SAM" id="MobiDB-lite"/>
    </source>
</evidence>
<comment type="cofactor">
    <cofactor evidence="1">
        <name>FAD</name>
        <dbReference type="ChEBI" id="CHEBI:57692"/>
    </cofactor>
</comment>
<feature type="region of interest" description="Disordered" evidence="6">
    <location>
        <begin position="118"/>
        <end position="267"/>
    </location>
</feature>
<keyword evidence="3" id="KW-0285">Flavoprotein</keyword>
<dbReference type="Pfam" id="PF05199">
    <property type="entry name" value="GMC_oxred_C"/>
    <property type="match status" value="1"/>
</dbReference>
<gene>
    <name evidence="8" type="ORF">M422DRAFT_251748</name>
</gene>
<dbReference type="Gene3D" id="3.50.50.60">
    <property type="entry name" value="FAD/NAD(P)-binding domain"/>
    <property type="match status" value="2"/>
</dbReference>
<keyword evidence="9" id="KW-1185">Reference proteome</keyword>
<dbReference type="GO" id="GO:0016614">
    <property type="term" value="F:oxidoreductase activity, acting on CH-OH group of donors"/>
    <property type="evidence" value="ECO:0007669"/>
    <property type="project" value="InterPro"/>
</dbReference>
<evidence type="ECO:0000256" key="4">
    <source>
        <dbReference type="ARBA" id="ARBA00022827"/>
    </source>
</evidence>
<comment type="similarity">
    <text evidence="2">Belongs to the GMC oxidoreductase family.</text>
</comment>
<evidence type="ECO:0000313" key="9">
    <source>
        <dbReference type="Proteomes" id="UP000054279"/>
    </source>
</evidence>
<evidence type="ECO:0000313" key="8">
    <source>
        <dbReference type="EMBL" id="KIJ44764.1"/>
    </source>
</evidence>
<feature type="compositionally biased region" description="Basic residues" evidence="6">
    <location>
        <begin position="215"/>
        <end position="235"/>
    </location>
</feature>
<protein>
    <submittedName>
        <fullName evidence="8">GMC oxidoreductase</fullName>
    </submittedName>
</protein>
<dbReference type="InterPro" id="IPR051473">
    <property type="entry name" value="P2Ox-like"/>
</dbReference>
<proteinExistence type="inferred from homology"/>
<dbReference type="SUPFAM" id="SSF51905">
    <property type="entry name" value="FAD/NAD(P)-binding domain"/>
    <property type="match status" value="1"/>
</dbReference>
<evidence type="ECO:0000256" key="1">
    <source>
        <dbReference type="ARBA" id="ARBA00001974"/>
    </source>
</evidence>
<dbReference type="PANTHER" id="PTHR42784:SF1">
    <property type="entry name" value="PYRANOSE 2-OXIDASE"/>
    <property type="match status" value="1"/>
</dbReference>
<evidence type="ECO:0000256" key="5">
    <source>
        <dbReference type="ARBA" id="ARBA00023002"/>
    </source>
</evidence>
<keyword evidence="4" id="KW-0274">FAD</keyword>
<evidence type="ECO:0000256" key="2">
    <source>
        <dbReference type="ARBA" id="ARBA00010790"/>
    </source>
</evidence>
<organism evidence="8 9">
    <name type="scientific">Sphaerobolus stellatus (strain SS14)</name>
    <dbReference type="NCBI Taxonomy" id="990650"/>
    <lineage>
        <taxon>Eukaryota</taxon>
        <taxon>Fungi</taxon>
        <taxon>Dikarya</taxon>
        <taxon>Basidiomycota</taxon>
        <taxon>Agaricomycotina</taxon>
        <taxon>Agaricomycetes</taxon>
        <taxon>Phallomycetidae</taxon>
        <taxon>Geastrales</taxon>
        <taxon>Sphaerobolaceae</taxon>
        <taxon>Sphaerobolus</taxon>
    </lineage>
</organism>
<dbReference type="InterPro" id="IPR007867">
    <property type="entry name" value="GMC_OxRtase_C"/>
</dbReference>